<dbReference type="Proteomes" id="UP000095485">
    <property type="component" value="Unassembled WGS sequence"/>
</dbReference>
<keyword evidence="1" id="KW-0472">Membrane</keyword>
<dbReference type="AlphaFoldDB" id="A0A174NJP5"/>
<dbReference type="EMBL" id="WWSC01000013">
    <property type="protein sequence ID" value="MZK42287.1"/>
    <property type="molecule type" value="Genomic_DNA"/>
</dbReference>
<evidence type="ECO:0000313" key="5">
    <source>
        <dbReference type="Proteomes" id="UP000095485"/>
    </source>
</evidence>
<name>A0A174NJP5_9FIRM</name>
<feature type="transmembrane region" description="Helical" evidence="1">
    <location>
        <begin position="106"/>
        <end position="126"/>
    </location>
</feature>
<evidence type="ECO:0000313" key="3">
    <source>
        <dbReference type="EMBL" id="MZK11826.1"/>
    </source>
</evidence>
<evidence type="ECO:0000256" key="1">
    <source>
        <dbReference type="SAM" id="Phobius"/>
    </source>
</evidence>
<evidence type="ECO:0000313" key="2">
    <source>
        <dbReference type="EMBL" id="CUP48813.1"/>
    </source>
</evidence>
<dbReference type="Pfam" id="PF22564">
    <property type="entry name" value="HAAS"/>
    <property type="match status" value="1"/>
</dbReference>
<evidence type="ECO:0000313" key="7">
    <source>
        <dbReference type="Proteomes" id="UP000472916"/>
    </source>
</evidence>
<dbReference type="EMBL" id="WWSH01000029">
    <property type="protein sequence ID" value="MZK11826.1"/>
    <property type="molecule type" value="Genomic_DNA"/>
</dbReference>
<reference evidence="6 7" key="2">
    <citation type="journal article" date="2019" name="Nat. Med.">
        <title>A library of human gut bacterial isolates paired with longitudinal multiomics data enables mechanistic microbiome research.</title>
        <authorList>
            <person name="Poyet M."/>
            <person name="Groussin M."/>
            <person name="Gibbons S.M."/>
            <person name="Avila-Pacheco J."/>
            <person name="Jiang X."/>
            <person name="Kearney S.M."/>
            <person name="Perrotta A.R."/>
            <person name="Berdy B."/>
            <person name="Zhao S."/>
            <person name="Lieberman T.D."/>
            <person name="Swanson P.K."/>
            <person name="Smith M."/>
            <person name="Roesemann S."/>
            <person name="Alexander J.E."/>
            <person name="Rich S.A."/>
            <person name="Livny J."/>
            <person name="Vlamakis H."/>
            <person name="Clish C."/>
            <person name="Bullock K."/>
            <person name="Deik A."/>
            <person name="Scott J."/>
            <person name="Pierce K.A."/>
            <person name="Xavier R.J."/>
            <person name="Alm E.J."/>
        </authorList>
    </citation>
    <scope>NUCLEOTIDE SEQUENCE [LARGE SCALE GENOMIC DNA]</scope>
    <source>
        <strain evidence="3 6">BIOML-A1</strain>
        <strain evidence="4 7">BIOML-A6</strain>
    </source>
</reference>
<keyword evidence="1" id="KW-1133">Transmembrane helix</keyword>
<dbReference type="GeneID" id="96228540"/>
<organism evidence="2 5">
    <name type="scientific">Dorea longicatena</name>
    <dbReference type="NCBI Taxonomy" id="88431"/>
    <lineage>
        <taxon>Bacteria</taxon>
        <taxon>Bacillati</taxon>
        <taxon>Bacillota</taxon>
        <taxon>Clostridia</taxon>
        <taxon>Lachnospirales</taxon>
        <taxon>Lachnospiraceae</taxon>
        <taxon>Dorea</taxon>
    </lineage>
</organism>
<dbReference type="RefSeq" id="WP_055056277.1">
    <property type="nucleotide sequence ID" value="NZ_CZAY01000008.1"/>
</dbReference>
<dbReference type="EMBL" id="CZAY01000008">
    <property type="protein sequence ID" value="CUP48813.1"/>
    <property type="molecule type" value="Genomic_DNA"/>
</dbReference>
<dbReference type="OrthoDB" id="2867550at2"/>
<reference evidence="2 5" key="1">
    <citation type="submission" date="2015-09" db="EMBL/GenBank/DDBJ databases">
        <authorList>
            <consortium name="Pathogen Informatics"/>
        </authorList>
    </citation>
    <scope>NUCLEOTIDE SEQUENCE [LARGE SCALE GENOMIC DNA]</scope>
    <source>
        <strain evidence="2 5">2789STDY5834914</strain>
    </source>
</reference>
<dbReference type="Proteomes" id="UP000449249">
    <property type="component" value="Unassembled WGS sequence"/>
</dbReference>
<sequence>MNTTFEKYLDTIDKCLKPLPTSERVDIVKEIKGSILEMESENLSTEQILTRLGKPKDLAKAYLGDLLAKENGFSWNRFLTVCAFYSLVGFSGLFVIPVLVIVAPTFILCGVASAVLGIIKLVDYLLHLNIPYVDYIGFQFGNTALSPIPVFILSLITGIILFLLGRGAWKLLITYCKGISKTKNNLSI</sequence>
<proteinExistence type="predicted"/>
<evidence type="ECO:0000313" key="4">
    <source>
        <dbReference type="EMBL" id="MZK42287.1"/>
    </source>
</evidence>
<keyword evidence="1" id="KW-0812">Transmembrane</keyword>
<protein>
    <submittedName>
        <fullName evidence="3">DUF1700 domain-containing protein</fullName>
    </submittedName>
    <submittedName>
        <fullName evidence="2">Predicted membrane protein</fullName>
    </submittedName>
</protein>
<gene>
    <name evidence="2" type="ORF">ERS852526_01247</name>
    <name evidence="4" type="ORF">GT528_11440</name>
    <name evidence="3" type="ORF">GT576_16140</name>
</gene>
<feature type="transmembrane region" description="Helical" evidence="1">
    <location>
        <begin position="78"/>
        <end position="99"/>
    </location>
</feature>
<dbReference type="Proteomes" id="UP000472916">
    <property type="component" value="Unassembled WGS sequence"/>
</dbReference>
<evidence type="ECO:0000313" key="6">
    <source>
        <dbReference type="Proteomes" id="UP000449249"/>
    </source>
</evidence>
<accession>A0A174NJP5</accession>
<feature type="transmembrane region" description="Helical" evidence="1">
    <location>
        <begin position="146"/>
        <end position="164"/>
    </location>
</feature>